<comment type="subunit">
    <text evidence="8">Component of the Mediator complex.</text>
</comment>
<dbReference type="PANTHER" id="PTHR13114">
    <property type="entry name" value="MEDIATOR OF RNA POLYMERASE II TRANSCRIPTION SUBUNIT 17"/>
    <property type="match status" value="1"/>
</dbReference>
<reference evidence="10" key="1">
    <citation type="submission" date="2021-06" db="EMBL/GenBank/DDBJ databases">
        <authorList>
            <person name="Kallberg Y."/>
            <person name="Tangrot J."/>
            <person name="Rosling A."/>
        </authorList>
    </citation>
    <scope>NUCLEOTIDE SEQUENCE</scope>
    <source>
        <strain evidence="10">BR232B</strain>
    </source>
</reference>
<dbReference type="GO" id="GO:0070847">
    <property type="term" value="C:core mediator complex"/>
    <property type="evidence" value="ECO:0007669"/>
    <property type="project" value="TreeGrafter"/>
</dbReference>
<dbReference type="Proteomes" id="UP000789739">
    <property type="component" value="Unassembled WGS sequence"/>
</dbReference>
<feature type="compositionally biased region" description="Low complexity" evidence="9">
    <location>
        <begin position="60"/>
        <end position="71"/>
    </location>
</feature>
<keyword evidence="4 8" id="KW-0805">Transcription regulation</keyword>
<sequence>MTEPLIKSLRVPLEPRLEAASLDVSDQGIEIYAPKQTPKDKLARQIPKVWEERQFSTLTLDSLGTTTADTTDQAEKKEEEKPLGPKRHDELLLMRHHIIHAVSESSNEMGVGVGLLNAILASVNQNFNPTTPLPVAAGTISYSYQNPPKPNKVARVQNVKLILGSKRKQLRGAADMLLSRAENLNVVVDNERAFWSEALLLRQNNWCMGAGLAGKQISVNYGYHNAGSLYENPVFAQILRTPGRKQIVLSLPQKPRKIVKVRLERRYEHSPFRGETDAIQVNSSFKNNAPSGLEIHEQLLAAQSAIFEAELFDQISQEARTLAGSKMIENEISIPVYDNIDLIIERASLVTGDSHQIEQPISPMQDIARVEESSTCSILKLAMDLLLRRHHRRNIEKQQRRVLSGWKDSPSIEPPSSSDQFRAKDRNPSLSMTGQVLSQPLHLLKYYFFCTSVREIITNTTKPLRNGGFPVEIHCLTSLTGGTEFVDDILRKAGKLIGAKVFEESGRRRGLEKERGKDSKEELFVGMYIITVDHRYSLRFMLESPSTVVIHLPHATLRTRELNEFSVFLSREFRHLLLKIVHRELTQLAIAGSVWEGDWVVDRAALIISRHIPITPVTIEHMPKRDKNSIWRRPIEITISHDNSSSRIVLRITSLGAPRTLGWNPVCHELVVGSHENIFGNSGKTNFGARVRDFLIGIK</sequence>
<comment type="caution">
    <text evidence="10">The sequence shown here is derived from an EMBL/GenBank/DDBJ whole genome shotgun (WGS) entry which is preliminary data.</text>
</comment>
<feature type="compositionally biased region" description="Basic and acidic residues" evidence="9">
    <location>
        <begin position="73"/>
        <end position="87"/>
    </location>
</feature>
<comment type="subcellular location">
    <subcellularLocation>
        <location evidence="1 8">Nucleus</location>
    </subcellularLocation>
</comment>
<evidence type="ECO:0000256" key="5">
    <source>
        <dbReference type="ARBA" id="ARBA00023163"/>
    </source>
</evidence>
<evidence type="ECO:0000256" key="4">
    <source>
        <dbReference type="ARBA" id="ARBA00023015"/>
    </source>
</evidence>
<organism evidence="10 11">
    <name type="scientific">Paraglomus brasilianum</name>
    <dbReference type="NCBI Taxonomy" id="144538"/>
    <lineage>
        <taxon>Eukaryota</taxon>
        <taxon>Fungi</taxon>
        <taxon>Fungi incertae sedis</taxon>
        <taxon>Mucoromycota</taxon>
        <taxon>Glomeromycotina</taxon>
        <taxon>Glomeromycetes</taxon>
        <taxon>Paraglomerales</taxon>
        <taxon>Paraglomeraceae</taxon>
        <taxon>Paraglomus</taxon>
    </lineage>
</organism>
<dbReference type="GO" id="GO:0003712">
    <property type="term" value="F:transcription coregulator activity"/>
    <property type="evidence" value="ECO:0007669"/>
    <property type="project" value="InterPro"/>
</dbReference>
<dbReference type="GO" id="GO:0016592">
    <property type="term" value="C:mediator complex"/>
    <property type="evidence" value="ECO:0007669"/>
    <property type="project" value="InterPro"/>
</dbReference>
<accession>A0A9N9BGK1</accession>
<name>A0A9N9BGK1_9GLOM</name>
<dbReference type="PANTHER" id="PTHR13114:SF7">
    <property type="entry name" value="MEDIATOR OF RNA POLYMERASE II TRANSCRIPTION SUBUNIT 17"/>
    <property type="match status" value="1"/>
</dbReference>
<gene>
    <name evidence="8" type="primary">MED17</name>
    <name evidence="10" type="ORF">PBRASI_LOCUS5796</name>
</gene>
<evidence type="ECO:0000256" key="7">
    <source>
        <dbReference type="ARBA" id="ARBA00032014"/>
    </source>
</evidence>
<keyword evidence="11" id="KW-1185">Reference proteome</keyword>
<keyword evidence="8" id="KW-0010">Activator</keyword>
<evidence type="ECO:0000313" key="11">
    <source>
        <dbReference type="Proteomes" id="UP000789739"/>
    </source>
</evidence>
<feature type="compositionally biased region" description="Low complexity" evidence="9">
    <location>
        <begin position="409"/>
        <end position="418"/>
    </location>
</feature>
<evidence type="ECO:0000256" key="9">
    <source>
        <dbReference type="SAM" id="MobiDB-lite"/>
    </source>
</evidence>
<proteinExistence type="inferred from homology"/>
<evidence type="ECO:0000256" key="3">
    <source>
        <dbReference type="ARBA" id="ARBA00019610"/>
    </source>
</evidence>
<comment type="similarity">
    <text evidence="2 8">Belongs to the Mediator complex subunit 17 family.</text>
</comment>
<feature type="region of interest" description="Disordered" evidence="9">
    <location>
        <begin position="60"/>
        <end position="87"/>
    </location>
</feature>
<evidence type="ECO:0000313" key="10">
    <source>
        <dbReference type="EMBL" id="CAG8565067.1"/>
    </source>
</evidence>
<comment type="function">
    <text evidence="8">Component of the Mediator complex, a coactivator involved in the regulated transcription of nearly all RNA polymerase II-dependent genes. Mediator functions as a bridge to convey information from gene-specific regulatory proteins to the basal RNA polymerase II transcription machinery. Mediator is recruited to promoters by direct interactions with regulatory proteins and serves as a scaffold for the assembly of a functional preinitiation complex with RNA polymerase II and the general transcription factors.</text>
</comment>
<dbReference type="Pfam" id="PF10156">
    <property type="entry name" value="Med17"/>
    <property type="match status" value="1"/>
</dbReference>
<feature type="region of interest" description="Disordered" evidence="9">
    <location>
        <begin position="404"/>
        <end position="427"/>
    </location>
</feature>
<evidence type="ECO:0000256" key="6">
    <source>
        <dbReference type="ARBA" id="ARBA00023242"/>
    </source>
</evidence>
<dbReference type="OrthoDB" id="10251234at2759"/>
<dbReference type="InterPro" id="IPR019313">
    <property type="entry name" value="Mediator_Med17"/>
</dbReference>
<dbReference type="EMBL" id="CAJVPI010000711">
    <property type="protein sequence ID" value="CAG8565067.1"/>
    <property type="molecule type" value="Genomic_DNA"/>
</dbReference>
<protein>
    <recommendedName>
        <fullName evidence="3 8">Mediator of RNA polymerase II transcription subunit 17</fullName>
    </recommendedName>
    <alternativeName>
        <fullName evidence="7 8">Mediator complex subunit 17</fullName>
    </alternativeName>
</protein>
<dbReference type="GO" id="GO:0006357">
    <property type="term" value="P:regulation of transcription by RNA polymerase II"/>
    <property type="evidence" value="ECO:0007669"/>
    <property type="project" value="InterPro"/>
</dbReference>
<dbReference type="AlphaFoldDB" id="A0A9N9BGK1"/>
<keyword evidence="6 8" id="KW-0539">Nucleus</keyword>
<evidence type="ECO:0000256" key="2">
    <source>
        <dbReference type="ARBA" id="ARBA00005635"/>
    </source>
</evidence>
<keyword evidence="5 8" id="KW-0804">Transcription</keyword>
<evidence type="ECO:0000256" key="8">
    <source>
        <dbReference type="RuleBase" id="RU364140"/>
    </source>
</evidence>
<evidence type="ECO:0000256" key="1">
    <source>
        <dbReference type="ARBA" id="ARBA00004123"/>
    </source>
</evidence>